<dbReference type="Proteomes" id="UP001055057">
    <property type="component" value="Unassembled WGS sequence"/>
</dbReference>
<evidence type="ECO:0000259" key="4">
    <source>
        <dbReference type="PROSITE" id="PS01124"/>
    </source>
</evidence>
<dbReference type="Gene3D" id="1.10.10.60">
    <property type="entry name" value="Homeodomain-like"/>
    <property type="match status" value="2"/>
</dbReference>
<evidence type="ECO:0000256" key="3">
    <source>
        <dbReference type="ARBA" id="ARBA00023163"/>
    </source>
</evidence>
<dbReference type="Pfam" id="PF12833">
    <property type="entry name" value="HTH_18"/>
    <property type="match status" value="1"/>
</dbReference>
<keyword evidence="1" id="KW-0805">Transcription regulation</keyword>
<dbReference type="PRINTS" id="PR00032">
    <property type="entry name" value="HTHARAC"/>
</dbReference>
<reference evidence="5" key="2">
    <citation type="submission" date="2021-08" db="EMBL/GenBank/DDBJ databases">
        <authorList>
            <person name="Tani A."/>
            <person name="Ola A."/>
            <person name="Ogura Y."/>
            <person name="Katsura K."/>
            <person name="Hayashi T."/>
        </authorList>
    </citation>
    <scope>NUCLEOTIDE SEQUENCE</scope>
    <source>
        <strain evidence="5">DSM 23632</strain>
    </source>
</reference>
<dbReference type="InterPro" id="IPR018060">
    <property type="entry name" value="HTH_AraC"/>
</dbReference>
<dbReference type="InterPro" id="IPR020449">
    <property type="entry name" value="Tscrpt_reg_AraC-type_HTH"/>
</dbReference>
<reference evidence="5" key="1">
    <citation type="journal article" date="2021" name="Front. Microbiol.">
        <title>Comprehensive Comparative Genomics and Phenotyping of Methylobacterium Species.</title>
        <authorList>
            <person name="Alessa O."/>
            <person name="Ogura Y."/>
            <person name="Fujitani Y."/>
            <person name="Takami H."/>
            <person name="Hayashi T."/>
            <person name="Sahin N."/>
            <person name="Tani A."/>
        </authorList>
    </citation>
    <scope>NUCLEOTIDE SEQUENCE</scope>
    <source>
        <strain evidence="5">DSM 23632</strain>
    </source>
</reference>
<keyword evidence="2" id="KW-0238">DNA-binding</keyword>
<comment type="caution">
    <text evidence="5">The sequence shown here is derived from an EMBL/GenBank/DDBJ whole genome shotgun (WGS) entry which is preliminary data.</text>
</comment>
<keyword evidence="6" id="KW-1185">Reference proteome</keyword>
<protein>
    <submittedName>
        <fullName evidence="5">HTH-type transcriptional activator RhaS</fullName>
    </submittedName>
</protein>
<dbReference type="SUPFAM" id="SSF46689">
    <property type="entry name" value="Homeodomain-like"/>
    <property type="match status" value="2"/>
</dbReference>
<evidence type="ECO:0000256" key="1">
    <source>
        <dbReference type="ARBA" id="ARBA00023015"/>
    </source>
</evidence>
<dbReference type="EMBL" id="BPRB01000275">
    <property type="protein sequence ID" value="GJE62102.1"/>
    <property type="molecule type" value="Genomic_DNA"/>
</dbReference>
<dbReference type="SMART" id="SM00342">
    <property type="entry name" value="HTH_ARAC"/>
    <property type="match status" value="1"/>
</dbReference>
<evidence type="ECO:0000313" key="5">
    <source>
        <dbReference type="EMBL" id="GJE62102.1"/>
    </source>
</evidence>
<dbReference type="RefSeq" id="WP_238184720.1">
    <property type="nucleotide sequence ID" value="NZ_BPRB01000275.1"/>
</dbReference>
<dbReference type="InterPro" id="IPR009057">
    <property type="entry name" value="Homeodomain-like_sf"/>
</dbReference>
<proteinExistence type="predicted"/>
<dbReference type="PANTHER" id="PTHR46796:SF6">
    <property type="entry name" value="ARAC SUBFAMILY"/>
    <property type="match status" value="1"/>
</dbReference>
<gene>
    <name evidence="5" type="primary">rhaS_3</name>
    <name evidence="5" type="ORF">MPOCJGCO_4232</name>
</gene>
<accession>A0ABQ4U4L5</accession>
<keyword evidence="3" id="KW-0804">Transcription</keyword>
<name>A0ABQ4U4L5_9HYPH</name>
<dbReference type="InterPro" id="IPR050204">
    <property type="entry name" value="AraC_XylS_family_regulators"/>
</dbReference>
<evidence type="ECO:0000256" key="2">
    <source>
        <dbReference type="ARBA" id="ARBA00023125"/>
    </source>
</evidence>
<sequence>MDLEADGLRKYGGLDVITTSRRLAWTGLVADLRRHEAAELPPFEPKDLEICIAVACHGDCVVTRRGQGVWQRTRVEPGIAWLCPSGVQEEDIRISQWHDILHLYLPADCFARHGDENGGSLVAKGSVRYLAGLRDDQIRQVGWALLAEMREPTSAAQVLVQSLGHRLTARIAERYAAGFGSSGQARQHQLDERRLRRVLEYMAQHVGDDISLDDLAAVACLSPFHFLRMFTRRMGAPPHRYLAGMRHERAKSLLALGHLGVAEIALACCFSSQSNFSRAFRRATGTSPLAYRRQST</sequence>
<feature type="domain" description="HTH araC/xylS-type" evidence="4">
    <location>
        <begin position="196"/>
        <end position="294"/>
    </location>
</feature>
<dbReference type="PANTHER" id="PTHR46796">
    <property type="entry name" value="HTH-TYPE TRANSCRIPTIONAL ACTIVATOR RHAS-RELATED"/>
    <property type="match status" value="1"/>
</dbReference>
<evidence type="ECO:0000313" key="6">
    <source>
        <dbReference type="Proteomes" id="UP001055057"/>
    </source>
</evidence>
<organism evidence="5 6">
    <name type="scientific">Methylobacterium trifolii</name>
    <dbReference type="NCBI Taxonomy" id="1003092"/>
    <lineage>
        <taxon>Bacteria</taxon>
        <taxon>Pseudomonadati</taxon>
        <taxon>Pseudomonadota</taxon>
        <taxon>Alphaproteobacteria</taxon>
        <taxon>Hyphomicrobiales</taxon>
        <taxon>Methylobacteriaceae</taxon>
        <taxon>Methylobacterium</taxon>
    </lineage>
</organism>
<dbReference type="PROSITE" id="PS01124">
    <property type="entry name" value="HTH_ARAC_FAMILY_2"/>
    <property type="match status" value="1"/>
</dbReference>